<dbReference type="PANTHER" id="PTHR13847:SF285">
    <property type="entry name" value="FAD DEPENDENT OXIDOREDUCTASE DOMAIN-CONTAINING PROTEIN"/>
    <property type="match status" value="1"/>
</dbReference>
<evidence type="ECO:0000259" key="2">
    <source>
        <dbReference type="Pfam" id="PF01266"/>
    </source>
</evidence>
<organism evidence="3 4">
    <name type="scientific">Streptomyces smyrnaeus</name>
    <dbReference type="NCBI Taxonomy" id="1387713"/>
    <lineage>
        <taxon>Bacteria</taxon>
        <taxon>Bacillati</taxon>
        <taxon>Actinomycetota</taxon>
        <taxon>Actinomycetes</taxon>
        <taxon>Kitasatosporales</taxon>
        <taxon>Streptomycetaceae</taxon>
        <taxon>Streptomyces</taxon>
    </lineage>
</organism>
<evidence type="ECO:0000313" key="3">
    <source>
        <dbReference type="EMBL" id="MBO8200793.1"/>
    </source>
</evidence>
<protein>
    <submittedName>
        <fullName evidence="3">FAD-binding oxidoreductase</fullName>
    </submittedName>
</protein>
<feature type="region of interest" description="Disordered" evidence="1">
    <location>
        <begin position="1"/>
        <end position="48"/>
    </location>
</feature>
<dbReference type="EMBL" id="JAFFZM010000013">
    <property type="protein sequence ID" value="MBO8200793.1"/>
    <property type="molecule type" value="Genomic_DNA"/>
</dbReference>
<evidence type="ECO:0000256" key="1">
    <source>
        <dbReference type="SAM" id="MobiDB-lite"/>
    </source>
</evidence>
<dbReference type="GeneID" id="96261127"/>
<dbReference type="Pfam" id="PF01266">
    <property type="entry name" value="DAO"/>
    <property type="match status" value="1"/>
</dbReference>
<feature type="domain" description="FAD dependent oxidoreductase" evidence="2">
    <location>
        <begin position="50"/>
        <end position="422"/>
    </location>
</feature>
<dbReference type="RefSeq" id="WP_209212420.1">
    <property type="nucleotide sequence ID" value="NZ_JAFFZM010000013.1"/>
</dbReference>
<dbReference type="InterPro" id="IPR036188">
    <property type="entry name" value="FAD/NAD-bd_sf"/>
</dbReference>
<dbReference type="Gene3D" id="3.30.9.10">
    <property type="entry name" value="D-Amino Acid Oxidase, subunit A, domain 2"/>
    <property type="match status" value="1"/>
</dbReference>
<name>A0ABS3XZH3_9ACTN</name>
<dbReference type="PANTHER" id="PTHR13847">
    <property type="entry name" value="SARCOSINE DEHYDROGENASE-RELATED"/>
    <property type="match status" value="1"/>
</dbReference>
<reference evidence="3 4" key="1">
    <citation type="submission" date="2021-02" db="EMBL/GenBank/DDBJ databases">
        <title>Streptomyces spirodelae sp. nov., isolated from duckweed.</title>
        <authorList>
            <person name="Saimee Y."/>
            <person name="Duangmal K."/>
        </authorList>
    </citation>
    <scope>NUCLEOTIDE SEQUENCE [LARGE SCALE GENOMIC DNA]</scope>
    <source>
        <strain evidence="3 4">DSM 42105</strain>
    </source>
</reference>
<sequence length="491" mass="52542">MTTYRNGEISHWMRDSIPPDLPGHSSAGDTANTPARDARSPAPLPTEDQDLVIVGGGLTGLWAAYYASLEHPDRAITVLEADEIGYGASGRNGGWLSTLIPGNRAVYAKSVDAVGGHGIEAVRAFQQAMFTAIDETLTVLDTEGINAHQTQGGNLKIAQTPAGMERIRTTYRSDLTYGYSTDDVRLLGAAEARARVNVENAVGGILYARTTAVDPALLTRGLAEAVAARGVRICEGTRVSHIGAGSVVTDRGPVRGATILSCLEAYSGTVTGDAPGLGARQVIPVNSSIIVTERLPEKTWARIGWRGRECLSDAAHTFVYAQRTADGRIAIGGRGSPYAYNSGTPGSGAVDKRTVAQLRGKLDALFPGFDMPIAHAWRGVIGVTRDWCAGIHFDPDTRIGVARGYAGHGVTATQLAARTLLDRAEGRTTPRTTLPWNDHDSGLWEPEPLRWLGVHAMYRLFEVADGWEQSRRAERTSLIARFGSRLAGLHE</sequence>
<dbReference type="Gene3D" id="3.50.50.60">
    <property type="entry name" value="FAD/NAD(P)-binding domain"/>
    <property type="match status" value="1"/>
</dbReference>
<dbReference type="InterPro" id="IPR006076">
    <property type="entry name" value="FAD-dep_OxRdtase"/>
</dbReference>
<accession>A0ABS3XZH3</accession>
<keyword evidence="4" id="KW-1185">Reference proteome</keyword>
<dbReference type="Proteomes" id="UP000721954">
    <property type="component" value="Unassembled WGS sequence"/>
</dbReference>
<proteinExistence type="predicted"/>
<evidence type="ECO:0000313" key="4">
    <source>
        <dbReference type="Proteomes" id="UP000721954"/>
    </source>
</evidence>
<gene>
    <name evidence="3" type="ORF">JW613_21130</name>
</gene>
<comment type="caution">
    <text evidence="3">The sequence shown here is derived from an EMBL/GenBank/DDBJ whole genome shotgun (WGS) entry which is preliminary data.</text>
</comment>
<dbReference type="SUPFAM" id="SSF51905">
    <property type="entry name" value="FAD/NAD(P)-binding domain"/>
    <property type="match status" value="1"/>
</dbReference>